<dbReference type="Proteomes" id="UP001596028">
    <property type="component" value="Unassembled WGS sequence"/>
</dbReference>
<reference evidence="3" key="1">
    <citation type="journal article" date="2019" name="Int. J. Syst. Evol. Microbiol.">
        <title>The Global Catalogue of Microorganisms (GCM) 10K type strain sequencing project: providing services to taxonomists for standard genome sequencing and annotation.</title>
        <authorList>
            <consortium name="The Broad Institute Genomics Platform"/>
            <consortium name="The Broad Institute Genome Sequencing Center for Infectious Disease"/>
            <person name="Wu L."/>
            <person name="Ma J."/>
        </authorList>
    </citation>
    <scope>NUCLEOTIDE SEQUENCE [LARGE SCALE GENOMIC DNA]</scope>
    <source>
        <strain evidence="3">CCUG 49571</strain>
    </source>
</reference>
<gene>
    <name evidence="2" type="ORF">ACFO3S_15515</name>
</gene>
<evidence type="ECO:0000313" key="2">
    <source>
        <dbReference type="EMBL" id="MFC4599660.1"/>
    </source>
</evidence>
<protein>
    <submittedName>
        <fullName evidence="2">Uncharacterized protein</fullName>
    </submittedName>
</protein>
<organism evidence="2 3">
    <name type="scientific">Cohnella hongkongensis</name>
    <dbReference type="NCBI Taxonomy" id="178337"/>
    <lineage>
        <taxon>Bacteria</taxon>
        <taxon>Bacillati</taxon>
        <taxon>Bacillota</taxon>
        <taxon>Bacilli</taxon>
        <taxon>Bacillales</taxon>
        <taxon>Paenibacillaceae</taxon>
        <taxon>Cohnella</taxon>
    </lineage>
</organism>
<evidence type="ECO:0000256" key="1">
    <source>
        <dbReference type="SAM" id="Coils"/>
    </source>
</evidence>
<comment type="caution">
    <text evidence="2">The sequence shown here is derived from an EMBL/GenBank/DDBJ whole genome shotgun (WGS) entry which is preliminary data.</text>
</comment>
<dbReference type="RefSeq" id="WP_378097880.1">
    <property type="nucleotide sequence ID" value="NZ_JBHSEP010000011.1"/>
</dbReference>
<name>A0ABV9FFY0_9BACL</name>
<dbReference type="EMBL" id="JBHSEP010000011">
    <property type="protein sequence ID" value="MFC4599660.1"/>
    <property type="molecule type" value="Genomic_DNA"/>
</dbReference>
<feature type="coiled-coil region" evidence="1">
    <location>
        <begin position="37"/>
        <end position="64"/>
    </location>
</feature>
<sequence length="141" mass="15992">MAELDHAAKIGEWKSGYARLLDISEQQLVLIKSGELNDAILDQLRQLGEDRQAIQEQMESLQSELEGRIGSSELKAVFRQEIQSLAESARVLTFEAAYKIETMMISTGSELQTAKAHRKLFDAYSGIQSDDQISYYFDERK</sequence>
<accession>A0ABV9FFY0</accession>
<proteinExistence type="predicted"/>
<evidence type="ECO:0000313" key="3">
    <source>
        <dbReference type="Proteomes" id="UP001596028"/>
    </source>
</evidence>
<keyword evidence="3" id="KW-1185">Reference proteome</keyword>
<keyword evidence="1" id="KW-0175">Coiled coil</keyword>